<dbReference type="KEGG" id="hro:HELRODRAFT_160321"/>
<dbReference type="InParanoid" id="T1EQ35"/>
<keyword evidence="3" id="KW-1185">Reference proteome</keyword>
<protein>
    <submittedName>
        <fullName evidence="1 2">Uncharacterized protein</fullName>
    </submittedName>
</protein>
<name>T1EQ35_HELRO</name>
<reference evidence="1 3" key="2">
    <citation type="journal article" date="2013" name="Nature">
        <title>Insights into bilaterian evolution from three spiralian genomes.</title>
        <authorList>
            <person name="Simakov O."/>
            <person name="Marletaz F."/>
            <person name="Cho S.J."/>
            <person name="Edsinger-Gonzales E."/>
            <person name="Havlak P."/>
            <person name="Hellsten U."/>
            <person name="Kuo D.H."/>
            <person name="Larsson T."/>
            <person name="Lv J."/>
            <person name="Arendt D."/>
            <person name="Savage R."/>
            <person name="Osoegawa K."/>
            <person name="de Jong P."/>
            <person name="Grimwood J."/>
            <person name="Chapman J.A."/>
            <person name="Shapiro H."/>
            <person name="Aerts A."/>
            <person name="Otillar R.P."/>
            <person name="Terry A.Y."/>
            <person name="Boore J.L."/>
            <person name="Grigoriev I.V."/>
            <person name="Lindberg D.R."/>
            <person name="Seaver E.C."/>
            <person name="Weisblat D.A."/>
            <person name="Putnam N.H."/>
            <person name="Rokhsar D.S."/>
        </authorList>
    </citation>
    <scope>NUCLEOTIDE SEQUENCE</scope>
</reference>
<evidence type="ECO:0000313" key="1">
    <source>
        <dbReference type="EMBL" id="ESO06169.1"/>
    </source>
</evidence>
<sequence length="118" mass="14089">MVFVSFKLTIFEPCPRMSSTKTQTDVYRERNWDCSCLWIGKESCKIMMMMVMKRKKMMMKRRRKMRAMRMKMRIMIIRVVIEEILGGVMAQWLKAPGLAIAMTGFEYKEIPAYHMQCV</sequence>
<dbReference type="HOGENOM" id="CLU_2075679_0_0_1"/>
<dbReference type="GeneID" id="20198685"/>
<gene>
    <name evidence="2" type="primary">20198685</name>
    <name evidence="1" type="ORF">HELRODRAFT_160321</name>
</gene>
<dbReference type="EMBL" id="AMQM01000571">
    <property type="status" value="NOT_ANNOTATED_CDS"/>
    <property type="molecule type" value="Genomic_DNA"/>
</dbReference>
<reference evidence="2" key="3">
    <citation type="submission" date="2015-06" db="UniProtKB">
        <authorList>
            <consortium name="EnsemblMetazoa"/>
        </authorList>
    </citation>
    <scope>IDENTIFICATION</scope>
</reference>
<evidence type="ECO:0000313" key="2">
    <source>
        <dbReference type="EnsemblMetazoa" id="HelroP160321"/>
    </source>
</evidence>
<dbReference type="EnsemblMetazoa" id="HelroT160321">
    <property type="protein sequence ID" value="HelroP160321"/>
    <property type="gene ID" value="HelroG160321"/>
</dbReference>
<dbReference type="Proteomes" id="UP000015101">
    <property type="component" value="Unassembled WGS sequence"/>
</dbReference>
<dbReference type="AlphaFoldDB" id="T1EQ35"/>
<evidence type="ECO:0000313" key="3">
    <source>
        <dbReference type="Proteomes" id="UP000015101"/>
    </source>
</evidence>
<dbReference type="RefSeq" id="XP_009015537.1">
    <property type="nucleotide sequence ID" value="XM_009017289.1"/>
</dbReference>
<reference evidence="3" key="1">
    <citation type="submission" date="2012-12" db="EMBL/GenBank/DDBJ databases">
        <authorList>
            <person name="Hellsten U."/>
            <person name="Grimwood J."/>
            <person name="Chapman J.A."/>
            <person name="Shapiro H."/>
            <person name="Aerts A."/>
            <person name="Otillar R.P."/>
            <person name="Terry A.Y."/>
            <person name="Boore J.L."/>
            <person name="Simakov O."/>
            <person name="Marletaz F."/>
            <person name="Cho S.-J."/>
            <person name="Edsinger-Gonzales E."/>
            <person name="Havlak P."/>
            <person name="Kuo D.-H."/>
            <person name="Larsson T."/>
            <person name="Lv J."/>
            <person name="Arendt D."/>
            <person name="Savage R."/>
            <person name="Osoegawa K."/>
            <person name="de Jong P."/>
            <person name="Lindberg D.R."/>
            <person name="Seaver E.C."/>
            <person name="Weisblat D.A."/>
            <person name="Putnam N.H."/>
            <person name="Grigoriev I.V."/>
            <person name="Rokhsar D.S."/>
        </authorList>
    </citation>
    <scope>NUCLEOTIDE SEQUENCE</scope>
</reference>
<proteinExistence type="predicted"/>
<organism evidence="2 3">
    <name type="scientific">Helobdella robusta</name>
    <name type="common">Californian leech</name>
    <dbReference type="NCBI Taxonomy" id="6412"/>
    <lineage>
        <taxon>Eukaryota</taxon>
        <taxon>Metazoa</taxon>
        <taxon>Spiralia</taxon>
        <taxon>Lophotrochozoa</taxon>
        <taxon>Annelida</taxon>
        <taxon>Clitellata</taxon>
        <taxon>Hirudinea</taxon>
        <taxon>Rhynchobdellida</taxon>
        <taxon>Glossiphoniidae</taxon>
        <taxon>Helobdella</taxon>
    </lineage>
</organism>
<dbReference type="CTD" id="20198685"/>
<dbReference type="EMBL" id="KB096324">
    <property type="protein sequence ID" value="ESO06169.1"/>
    <property type="molecule type" value="Genomic_DNA"/>
</dbReference>
<accession>T1EQ35</accession>